<dbReference type="GO" id="GO:0046503">
    <property type="term" value="P:glycerolipid catabolic process"/>
    <property type="evidence" value="ECO:0007669"/>
    <property type="project" value="TreeGrafter"/>
</dbReference>
<dbReference type="InterPro" id="IPR050471">
    <property type="entry name" value="AB_hydrolase"/>
</dbReference>
<protein>
    <submittedName>
        <fullName evidence="2">Hydrolase, alpha/beta domain protein</fullName>
    </submittedName>
</protein>
<dbReference type="PANTHER" id="PTHR43433">
    <property type="entry name" value="HYDROLASE, ALPHA/BETA FOLD FAMILY PROTEIN"/>
    <property type="match status" value="1"/>
</dbReference>
<evidence type="ECO:0000313" key="2">
    <source>
        <dbReference type="EMBL" id="EEE17695.1"/>
    </source>
</evidence>
<dbReference type="GO" id="GO:0004806">
    <property type="term" value="F:triacylglycerol lipase activity"/>
    <property type="evidence" value="ECO:0007669"/>
    <property type="project" value="TreeGrafter"/>
</dbReference>
<dbReference type="eggNOG" id="COG2267">
    <property type="taxonomic scope" value="Bacteria"/>
</dbReference>
<dbReference type="EMBL" id="ACFE01000001">
    <property type="protein sequence ID" value="EEE17695.1"/>
    <property type="molecule type" value="Genomic_DNA"/>
</dbReference>
<dbReference type="AlphaFoldDB" id="B9CK36"/>
<evidence type="ECO:0000259" key="1">
    <source>
        <dbReference type="Pfam" id="PF00561"/>
    </source>
</evidence>
<dbReference type="Pfam" id="PF00561">
    <property type="entry name" value="Abhydrolase_1"/>
    <property type="match status" value="1"/>
</dbReference>
<dbReference type="RefSeq" id="WP_003148200.1">
    <property type="nucleotide sequence ID" value="NZ_ACFE01000001.1"/>
</dbReference>
<dbReference type="InterPro" id="IPR000073">
    <property type="entry name" value="AB_hydrolase_1"/>
</dbReference>
<name>B9CK36_LANR4</name>
<keyword evidence="2" id="KW-0378">Hydrolase</keyword>
<reference evidence="2 3" key="1">
    <citation type="submission" date="2009-01" db="EMBL/GenBank/DDBJ databases">
        <authorList>
            <person name="Madupu R."/>
            <person name="Sebastian Y."/>
            <person name="Durkin A.S."/>
            <person name="Torralba M."/>
            <person name="Methe B."/>
            <person name="Sutton G.G."/>
            <person name="Strausberg R.L."/>
            <person name="Nelson K.E."/>
        </authorList>
    </citation>
    <scope>NUCLEOTIDE SEQUENCE [LARGE SCALE GENOMIC DNA]</scope>
    <source>
        <strain evidence="2 3">ATCC 49626</strain>
    </source>
</reference>
<proteinExistence type="predicted"/>
<dbReference type="SUPFAM" id="SSF53474">
    <property type="entry name" value="alpha/beta-Hydrolases"/>
    <property type="match status" value="1"/>
</dbReference>
<evidence type="ECO:0000313" key="3">
    <source>
        <dbReference type="Proteomes" id="UP000004070"/>
    </source>
</evidence>
<dbReference type="STRING" id="1383.IV60_GL000522"/>
<feature type="domain" description="AB hydrolase-1" evidence="1">
    <location>
        <begin position="56"/>
        <end position="177"/>
    </location>
</feature>
<comment type="caution">
    <text evidence="2">The sequence shown here is derived from an EMBL/GenBank/DDBJ whole genome shotgun (WGS) entry which is preliminary data.</text>
</comment>
<organism evidence="2 3">
    <name type="scientific">Lancefieldella rimae (strain ATCC 49626 / DSM 7090 / CCUG 31168 / NBRC 15546 / VPI D140H-11A)</name>
    <name type="common">Atopobium rimae</name>
    <dbReference type="NCBI Taxonomy" id="553184"/>
    <lineage>
        <taxon>Bacteria</taxon>
        <taxon>Bacillati</taxon>
        <taxon>Actinomycetota</taxon>
        <taxon>Coriobacteriia</taxon>
        <taxon>Coriobacteriales</taxon>
        <taxon>Atopobiaceae</taxon>
        <taxon>Lancefieldella</taxon>
    </lineage>
</organism>
<dbReference type="Gene3D" id="3.40.50.1820">
    <property type="entry name" value="alpha/beta hydrolase"/>
    <property type="match status" value="1"/>
</dbReference>
<dbReference type="PANTHER" id="PTHR43433:SF5">
    <property type="entry name" value="AB HYDROLASE-1 DOMAIN-CONTAINING PROTEIN"/>
    <property type="match status" value="1"/>
</dbReference>
<dbReference type="GeneID" id="84903822"/>
<sequence length="287" mass="31012">METVSLPPVYRPQPYQKPTALLVKRHNTSMPDGASIASFIYSGSEKGDKDLFSHTPILMLHGNGEEHGIFGRVIDAMVDRGYDVIAMDSRDQGESTRGSAAFTYERMTADAAAVLDDLGVAGAHVLGFSDGGIEGLLLARDYADKVASLTAIGANLIPEGAGDISWIPEYVAAQRYWAQYGYEGATLEDGYPVPSPHEAAKIAEHIELMYTEPQIPAESLSSIKCPTTIMAGEYDDILASETLRIAQAIPHAHLLFVPGMPHNLPKANAESVVRVLLSTIKRKKNFA</sequence>
<accession>B9CK36</accession>
<dbReference type="Proteomes" id="UP000004070">
    <property type="component" value="Unassembled WGS sequence"/>
</dbReference>
<gene>
    <name evidence="2" type="ORF">ATORI0001_0304</name>
</gene>
<dbReference type="InterPro" id="IPR029058">
    <property type="entry name" value="AB_hydrolase_fold"/>
</dbReference>